<dbReference type="Proteomes" id="UP000653454">
    <property type="component" value="Unassembled WGS sequence"/>
</dbReference>
<feature type="region of interest" description="Disordered" evidence="1">
    <location>
        <begin position="1"/>
        <end position="60"/>
    </location>
</feature>
<accession>A0A8S4EV45</accession>
<reference evidence="2" key="1">
    <citation type="submission" date="2020-11" db="EMBL/GenBank/DDBJ databases">
        <authorList>
            <person name="Whiteford S."/>
        </authorList>
    </citation>
    <scope>NUCLEOTIDE SEQUENCE</scope>
</reference>
<evidence type="ECO:0000313" key="2">
    <source>
        <dbReference type="EMBL" id="CAG9119452.1"/>
    </source>
</evidence>
<gene>
    <name evidence="2" type="ORF">PLXY2_LOCUS6754</name>
</gene>
<feature type="compositionally biased region" description="Polar residues" evidence="1">
    <location>
        <begin position="11"/>
        <end position="27"/>
    </location>
</feature>
<protein>
    <submittedName>
        <fullName evidence="2">(diamondback moth) hypothetical protein</fullName>
    </submittedName>
</protein>
<name>A0A8S4EV45_PLUXY</name>
<dbReference type="AlphaFoldDB" id="A0A8S4EV45"/>
<dbReference type="EMBL" id="CAJHNJ030000022">
    <property type="protein sequence ID" value="CAG9119452.1"/>
    <property type="molecule type" value="Genomic_DNA"/>
</dbReference>
<comment type="caution">
    <text evidence="2">The sequence shown here is derived from an EMBL/GenBank/DDBJ whole genome shotgun (WGS) entry which is preliminary data.</text>
</comment>
<evidence type="ECO:0000256" key="1">
    <source>
        <dbReference type="SAM" id="MobiDB-lite"/>
    </source>
</evidence>
<proteinExistence type="predicted"/>
<organism evidence="2 3">
    <name type="scientific">Plutella xylostella</name>
    <name type="common">Diamondback moth</name>
    <name type="synonym">Plutella maculipennis</name>
    <dbReference type="NCBI Taxonomy" id="51655"/>
    <lineage>
        <taxon>Eukaryota</taxon>
        <taxon>Metazoa</taxon>
        <taxon>Ecdysozoa</taxon>
        <taxon>Arthropoda</taxon>
        <taxon>Hexapoda</taxon>
        <taxon>Insecta</taxon>
        <taxon>Pterygota</taxon>
        <taxon>Neoptera</taxon>
        <taxon>Endopterygota</taxon>
        <taxon>Lepidoptera</taxon>
        <taxon>Glossata</taxon>
        <taxon>Ditrysia</taxon>
        <taxon>Yponomeutoidea</taxon>
        <taxon>Plutellidae</taxon>
        <taxon>Plutella</taxon>
    </lineage>
</organism>
<keyword evidence="3" id="KW-1185">Reference proteome</keyword>
<evidence type="ECO:0000313" key="3">
    <source>
        <dbReference type="Proteomes" id="UP000653454"/>
    </source>
</evidence>
<sequence>MLLALTRDFVPQSSRQLHPNSPTSSGSDAEPVWKLQDPGCDQGYGSERSPEEDCAPALPPAPVSLEEYEAQLRAVYPFIDDRECFVYFGGLGLDDTGTASQ</sequence>